<evidence type="ECO:0000313" key="1">
    <source>
        <dbReference type="EMBL" id="MDT0432937.1"/>
    </source>
</evidence>
<proteinExistence type="predicted"/>
<sequence length="80" mass="8796">MSCASEYGGVMAAVAAKDLTVERHADISVHNLEWVLKWKTADVVGLGILTEPSRFYVHHYRGVLERSWEPPPGPGARHAA</sequence>
<dbReference type="RefSeq" id="WP_200696424.1">
    <property type="nucleotide sequence ID" value="NZ_JAVREX010000036.1"/>
</dbReference>
<reference evidence="2" key="1">
    <citation type="submission" date="2023-07" db="EMBL/GenBank/DDBJ databases">
        <title>30 novel species of actinomycetes from the DSMZ collection.</title>
        <authorList>
            <person name="Nouioui I."/>
        </authorList>
    </citation>
    <scope>NUCLEOTIDE SEQUENCE [LARGE SCALE GENOMIC DNA]</scope>
    <source>
        <strain evidence="2">DSM 41770</strain>
    </source>
</reference>
<organism evidence="1 2">
    <name type="scientific">Streptomyces salyersiae</name>
    <dbReference type="NCBI Taxonomy" id="3075530"/>
    <lineage>
        <taxon>Bacteria</taxon>
        <taxon>Bacillati</taxon>
        <taxon>Actinomycetota</taxon>
        <taxon>Actinomycetes</taxon>
        <taxon>Kitasatosporales</taxon>
        <taxon>Streptomycetaceae</taxon>
        <taxon>Streptomyces</taxon>
    </lineage>
</organism>
<accession>A0ABU2RVR5</accession>
<dbReference type="Proteomes" id="UP001183777">
    <property type="component" value="Unassembled WGS sequence"/>
</dbReference>
<evidence type="ECO:0000313" key="2">
    <source>
        <dbReference type="Proteomes" id="UP001183777"/>
    </source>
</evidence>
<comment type="caution">
    <text evidence="1">The sequence shown here is derived from an EMBL/GenBank/DDBJ whole genome shotgun (WGS) entry which is preliminary data.</text>
</comment>
<keyword evidence="2" id="KW-1185">Reference proteome</keyword>
<gene>
    <name evidence="1" type="ORF">RM649_35640</name>
</gene>
<dbReference type="EMBL" id="JAVREX010000036">
    <property type="protein sequence ID" value="MDT0432937.1"/>
    <property type="molecule type" value="Genomic_DNA"/>
</dbReference>
<name>A0ABU2RVR5_9ACTN</name>
<protein>
    <submittedName>
        <fullName evidence="1">Uncharacterized protein</fullName>
    </submittedName>
</protein>